<gene>
    <name evidence="6" type="ORF">INT47_011864</name>
</gene>
<evidence type="ECO:0000313" key="7">
    <source>
        <dbReference type="Proteomes" id="UP000603453"/>
    </source>
</evidence>
<dbReference type="GO" id="GO:0008194">
    <property type="term" value="F:UDP-glycosyltransferase activity"/>
    <property type="evidence" value="ECO:0007669"/>
    <property type="project" value="InterPro"/>
</dbReference>
<dbReference type="EMBL" id="JAEPRD010000023">
    <property type="protein sequence ID" value="KAG2207744.1"/>
    <property type="molecule type" value="Genomic_DNA"/>
</dbReference>
<evidence type="ECO:0008006" key="8">
    <source>
        <dbReference type="Google" id="ProtNLM"/>
    </source>
</evidence>
<accession>A0A8H7VAY3</accession>
<keyword evidence="2 3" id="KW-0808">Transferase</keyword>
<dbReference type="OrthoDB" id="5835829at2759"/>
<protein>
    <recommendedName>
        <fullName evidence="8">UDP-glycosyltransferases domain-containing protein</fullName>
    </recommendedName>
</protein>
<evidence type="ECO:0000256" key="3">
    <source>
        <dbReference type="RuleBase" id="RU003718"/>
    </source>
</evidence>
<dbReference type="AlphaFoldDB" id="A0A8H7VAY3"/>
<dbReference type="PANTHER" id="PTHR48043:SF145">
    <property type="entry name" value="FI06409P-RELATED"/>
    <property type="match status" value="1"/>
</dbReference>
<organism evidence="6 7">
    <name type="scientific">Mucor saturninus</name>
    <dbReference type="NCBI Taxonomy" id="64648"/>
    <lineage>
        <taxon>Eukaryota</taxon>
        <taxon>Fungi</taxon>
        <taxon>Fungi incertae sedis</taxon>
        <taxon>Mucoromycota</taxon>
        <taxon>Mucoromycotina</taxon>
        <taxon>Mucoromycetes</taxon>
        <taxon>Mucorales</taxon>
        <taxon>Mucorineae</taxon>
        <taxon>Mucoraceae</taxon>
        <taxon>Mucor</taxon>
    </lineage>
</organism>
<evidence type="ECO:0000256" key="2">
    <source>
        <dbReference type="ARBA" id="ARBA00022679"/>
    </source>
</evidence>
<dbReference type="InterPro" id="IPR050271">
    <property type="entry name" value="UDP-glycosyltransferase"/>
</dbReference>
<evidence type="ECO:0000256" key="1">
    <source>
        <dbReference type="ARBA" id="ARBA00022676"/>
    </source>
</evidence>
<reference evidence="6" key="1">
    <citation type="submission" date="2020-12" db="EMBL/GenBank/DDBJ databases">
        <title>Metabolic potential, ecology and presence of endohyphal bacteria is reflected in genomic diversity of Mucoromycotina.</title>
        <authorList>
            <person name="Muszewska A."/>
            <person name="Okrasinska A."/>
            <person name="Steczkiewicz K."/>
            <person name="Drgas O."/>
            <person name="Orlowska M."/>
            <person name="Perlinska-Lenart U."/>
            <person name="Aleksandrzak-Piekarczyk T."/>
            <person name="Szatraj K."/>
            <person name="Zielenkiewicz U."/>
            <person name="Pilsyk S."/>
            <person name="Malc E."/>
            <person name="Mieczkowski P."/>
            <person name="Kruszewska J.S."/>
            <person name="Biernat P."/>
            <person name="Pawlowska J."/>
        </authorList>
    </citation>
    <scope>NUCLEOTIDE SEQUENCE</scope>
    <source>
        <strain evidence="6">WA0000017839</strain>
    </source>
</reference>
<keyword evidence="4" id="KW-1133">Transmembrane helix</keyword>
<dbReference type="PROSITE" id="PS00375">
    <property type="entry name" value="UDPGT"/>
    <property type="match status" value="1"/>
</dbReference>
<keyword evidence="5" id="KW-0732">Signal</keyword>
<feature type="chain" id="PRO_5034024080" description="UDP-glycosyltransferases domain-containing protein" evidence="5">
    <location>
        <begin position="22"/>
        <end position="525"/>
    </location>
</feature>
<proteinExistence type="inferred from homology"/>
<dbReference type="Pfam" id="PF00201">
    <property type="entry name" value="UDPGT"/>
    <property type="match status" value="1"/>
</dbReference>
<sequence>MKSNLIRSAVLILSLSVCSHALDMQTTYQQGAPKNIAFNAFMGGSSHHTWVLSIMETLGERGHNMSYLTTTEDTRFGQPYDNIRTIDIGPVFSYNKASLSSDITKSDYRTLVNYFEFNKIDVVICDYFMVACVDAANTVKIPFIITSATDPTTESAAPYINNDILLMNDYTTEFQGLIERFKNNYILPLQAWYKFRPYVKDMSARRKALGITSKFQLAEKSWDGSIKLINNMFGFTPARPLGPLVEFVGPILPKKYKPLTPELADYLNSHQRVAYIAFGQMATPSRHNILLILTGLFESIEAGFLDGFIWATVNSAEFFPESVTSSSGTVYQVKDMLDHAHPHARMVKWAPQTAILLHTSTHVFVSHGGLGSWYESMYSGTRMIMFPFFGDQFGNALTIERDNLGGLLKPDASIATAVQLFKRISEDKNGVIKENVQRIQALTQIRAQHGTMRGADVVEEVLFTHKDSQLAHRQSVDRHMSYIKSHNLDILAMLLSSLGLILAFVCYMSCQYYATKFYKQKTKKL</sequence>
<name>A0A8H7VAY3_9FUNG</name>
<keyword evidence="7" id="KW-1185">Reference proteome</keyword>
<keyword evidence="4" id="KW-0472">Membrane</keyword>
<dbReference type="Proteomes" id="UP000603453">
    <property type="component" value="Unassembled WGS sequence"/>
</dbReference>
<evidence type="ECO:0000256" key="4">
    <source>
        <dbReference type="SAM" id="Phobius"/>
    </source>
</evidence>
<dbReference type="SUPFAM" id="SSF53756">
    <property type="entry name" value="UDP-Glycosyltransferase/glycogen phosphorylase"/>
    <property type="match status" value="1"/>
</dbReference>
<evidence type="ECO:0000256" key="5">
    <source>
        <dbReference type="SAM" id="SignalP"/>
    </source>
</evidence>
<comment type="caution">
    <text evidence="6">The sequence shown here is derived from an EMBL/GenBank/DDBJ whole genome shotgun (WGS) entry which is preliminary data.</text>
</comment>
<dbReference type="Gene3D" id="3.40.50.2000">
    <property type="entry name" value="Glycogen Phosphorylase B"/>
    <property type="match status" value="2"/>
</dbReference>
<keyword evidence="1 3" id="KW-0328">Glycosyltransferase</keyword>
<evidence type="ECO:0000313" key="6">
    <source>
        <dbReference type="EMBL" id="KAG2207744.1"/>
    </source>
</evidence>
<comment type="similarity">
    <text evidence="3">Belongs to the UDP-glycosyltransferase family.</text>
</comment>
<dbReference type="PANTHER" id="PTHR48043">
    <property type="entry name" value="EG:EG0003.4 PROTEIN-RELATED"/>
    <property type="match status" value="1"/>
</dbReference>
<dbReference type="InterPro" id="IPR002213">
    <property type="entry name" value="UDP_glucos_trans"/>
</dbReference>
<feature type="transmembrane region" description="Helical" evidence="4">
    <location>
        <begin position="490"/>
        <end position="514"/>
    </location>
</feature>
<dbReference type="CDD" id="cd03784">
    <property type="entry name" value="GT1_Gtf-like"/>
    <property type="match status" value="1"/>
</dbReference>
<dbReference type="InterPro" id="IPR035595">
    <property type="entry name" value="UDP_glycos_trans_CS"/>
</dbReference>
<keyword evidence="4" id="KW-0812">Transmembrane</keyword>
<feature type="signal peptide" evidence="5">
    <location>
        <begin position="1"/>
        <end position="21"/>
    </location>
</feature>